<evidence type="ECO:0000313" key="3">
    <source>
        <dbReference type="EMBL" id="KAB2678040.1"/>
    </source>
</evidence>
<dbReference type="Pfam" id="PF04909">
    <property type="entry name" value="Amidohydro_2"/>
    <property type="match status" value="1"/>
</dbReference>
<dbReference type="GO" id="GO:0016831">
    <property type="term" value="F:carboxy-lyase activity"/>
    <property type="evidence" value="ECO:0007669"/>
    <property type="project" value="InterPro"/>
</dbReference>
<dbReference type="PANTHER" id="PTHR21240">
    <property type="entry name" value="2-AMINO-3-CARBOXYLMUCONATE-6-SEMIALDEHYDE DECARBOXYLASE"/>
    <property type="match status" value="1"/>
</dbReference>
<evidence type="ECO:0000313" key="4">
    <source>
        <dbReference type="Proteomes" id="UP000481643"/>
    </source>
</evidence>
<reference evidence="3 4" key="1">
    <citation type="submission" date="2019-09" db="EMBL/GenBank/DDBJ databases">
        <title>Taxonomic organization of the family Brucellaceae based on a phylogenomic approach.</title>
        <authorList>
            <person name="Leclercq S."/>
            <person name="Cloeckaert A."/>
            <person name="Zygmunt M.S."/>
        </authorList>
    </citation>
    <scope>NUCLEOTIDE SEQUENCE [LARGE SCALE GENOMIC DNA]</scope>
    <source>
        <strain evidence="3 4">WS1830</strain>
    </source>
</reference>
<sequence>MQHPTLTENAGDVPLTVIDFRTYPVQVNELYEIDPSLKGPVKEIFGFYCGSQPLSTLIGQLDVAGIDKAVLATVDCTTAHGAAVVPNEVLAKLVAKSDRLVGLASVDPRDPSAPLQLEHAVESLGLKGLNLDPALQQFQVADEKAAFPVYDKANQLGISVTFQMGLNWAPLARLGDANPVSLERVATTFPDLRIVIAHCAWPYTMEALALAIKHPNIYLDTAILYSARPESSLAAVYANQYGLDVIEASLREKIVFASDYPRVDPKRVARAVRMLGLRPLTEKMIFGENAATLLNRKAAQ</sequence>
<evidence type="ECO:0000259" key="2">
    <source>
        <dbReference type="Pfam" id="PF04909"/>
    </source>
</evidence>
<organism evidence="3 4">
    <name type="scientific">Brucella tritici</name>
    <dbReference type="NCBI Taxonomy" id="94626"/>
    <lineage>
        <taxon>Bacteria</taxon>
        <taxon>Pseudomonadati</taxon>
        <taxon>Pseudomonadota</taxon>
        <taxon>Alphaproteobacteria</taxon>
        <taxon>Hyphomicrobiales</taxon>
        <taxon>Brucellaceae</taxon>
        <taxon>Brucella/Ochrobactrum group</taxon>
        <taxon>Brucella</taxon>
    </lineage>
</organism>
<dbReference type="EMBL" id="WBVX01000037">
    <property type="protein sequence ID" value="KAB2678040.1"/>
    <property type="molecule type" value="Genomic_DNA"/>
</dbReference>
<dbReference type="GO" id="GO:0016787">
    <property type="term" value="F:hydrolase activity"/>
    <property type="evidence" value="ECO:0007669"/>
    <property type="project" value="UniProtKB-KW"/>
</dbReference>
<keyword evidence="3" id="KW-0378">Hydrolase</keyword>
<dbReference type="AlphaFoldDB" id="A0A6L3Y5E2"/>
<dbReference type="Gene3D" id="3.20.20.140">
    <property type="entry name" value="Metal-dependent hydrolases"/>
    <property type="match status" value="1"/>
</dbReference>
<dbReference type="Proteomes" id="UP000481643">
    <property type="component" value="Unassembled WGS sequence"/>
</dbReference>
<feature type="domain" description="Amidohydrolase-related" evidence="2">
    <location>
        <begin position="83"/>
        <end position="295"/>
    </location>
</feature>
<keyword evidence="1" id="KW-0456">Lyase</keyword>
<protein>
    <submittedName>
        <fullName evidence="3">Amidohydrolase</fullName>
    </submittedName>
</protein>
<comment type="caution">
    <text evidence="3">The sequence shown here is derived from an EMBL/GenBank/DDBJ whole genome shotgun (WGS) entry which is preliminary data.</text>
</comment>
<proteinExistence type="predicted"/>
<evidence type="ECO:0000256" key="1">
    <source>
        <dbReference type="ARBA" id="ARBA00023239"/>
    </source>
</evidence>
<dbReference type="InterPro" id="IPR032466">
    <property type="entry name" value="Metal_Hydrolase"/>
</dbReference>
<dbReference type="InterPro" id="IPR032465">
    <property type="entry name" value="ACMSD"/>
</dbReference>
<dbReference type="SUPFAM" id="SSF51556">
    <property type="entry name" value="Metallo-dependent hydrolases"/>
    <property type="match status" value="1"/>
</dbReference>
<gene>
    <name evidence="3" type="ORF">F9L08_24260</name>
</gene>
<name>A0A6L3Y5E2_9HYPH</name>
<accession>A0A6L3Y5E2</accession>
<dbReference type="InterPro" id="IPR006680">
    <property type="entry name" value="Amidohydro-rel"/>
</dbReference>